<gene>
    <name evidence="1" type="ORF">RRG08_062351</name>
</gene>
<dbReference type="AlphaFoldDB" id="A0AAE0YG76"/>
<dbReference type="Proteomes" id="UP001283361">
    <property type="component" value="Unassembled WGS sequence"/>
</dbReference>
<reference evidence="1" key="1">
    <citation type="journal article" date="2023" name="G3 (Bethesda)">
        <title>A reference genome for the long-term kleptoplast-retaining sea slug Elysia crispata morphotype clarki.</title>
        <authorList>
            <person name="Eastman K.E."/>
            <person name="Pendleton A.L."/>
            <person name="Shaikh M.A."/>
            <person name="Suttiyut T."/>
            <person name="Ogas R."/>
            <person name="Tomko P."/>
            <person name="Gavelis G."/>
            <person name="Widhalm J.R."/>
            <person name="Wisecaver J.H."/>
        </authorList>
    </citation>
    <scope>NUCLEOTIDE SEQUENCE</scope>
    <source>
        <strain evidence="1">ECLA1</strain>
    </source>
</reference>
<sequence>MYICQVLGRSGETGPEPIIIHSLYQRCPNGLSPPTCIVLLATQSTIQVNTTNPVCPVLRSTSYHLRDVTESRAARGLYKLYIDSPLISTKSAHIADYGSRRRKQRREEKSSISKLNVELVSGVWGIDCGHWSVVSGLKAWSERVALIGILFGDKNRDREKSVLDFSND</sequence>
<name>A0AAE0YG76_9GAST</name>
<evidence type="ECO:0000313" key="2">
    <source>
        <dbReference type="Proteomes" id="UP001283361"/>
    </source>
</evidence>
<comment type="caution">
    <text evidence="1">The sequence shown here is derived from an EMBL/GenBank/DDBJ whole genome shotgun (WGS) entry which is preliminary data.</text>
</comment>
<dbReference type="EMBL" id="JAWDGP010006253">
    <property type="protein sequence ID" value="KAK3744702.1"/>
    <property type="molecule type" value="Genomic_DNA"/>
</dbReference>
<proteinExistence type="predicted"/>
<keyword evidence="2" id="KW-1185">Reference proteome</keyword>
<evidence type="ECO:0000313" key="1">
    <source>
        <dbReference type="EMBL" id="KAK3744702.1"/>
    </source>
</evidence>
<accession>A0AAE0YG76</accession>
<organism evidence="1 2">
    <name type="scientific">Elysia crispata</name>
    <name type="common">lettuce slug</name>
    <dbReference type="NCBI Taxonomy" id="231223"/>
    <lineage>
        <taxon>Eukaryota</taxon>
        <taxon>Metazoa</taxon>
        <taxon>Spiralia</taxon>
        <taxon>Lophotrochozoa</taxon>
        <taxon>Mollusca</taxon>
        <taxon>Gastropoda</taxon>
        <taxon>Heterobranchia</taxon>
        <taxon>Euthyneura</taxon>
        <taxon>Panpulmonata</taxon>
        <taxon>Sacoglossa</taxon>
        <taxon>Placobranchoidea</taxon>
        <taxon>Plakobranchidae</taxon>
        <taxon>Elysia</taxon>
    </lineage>
</organism>
<protein>
    <submittedName>
        <fullName evidence="1">Uncharacterized protein</fullName>
    </submittedName>
</protein>